<accession>D8QVW7</accession>
<dbReference type="EMBL" id="GL377567">
    <property type="protein sequence ID" value="EFJ36531.1"/>
    <property type="molecule type" value="Genomic_DNA"/>
</dbReference>
<keyword evidence="3" id="KW-0472">Membrane</keyword>
<evidence type="ECO:0000313" key="4">
    <source>
        <dbReference type="EMBL" id="EFJ36531.1"/>
    </source>
</evidence>
<dbReference type="PANTHER" id="PTHR34965:SF1">
    <property type="entry name" value="OS07G0118300 PROTEIN"/>
    <property type="match status" value="1"/>
</dbReference>
<dbReference type="AlphaFoldDB" id="D8QVW7"/>
<evidence type="ECO:0000256" key="2">
    <source>
        <dbReference type="SAM" id="MobiDB-lite"/>
    </source>
</evidence>
<protein>
    <recommendedName>
        <fullName evidence="6">Golgi apparatus membrane protein TVP15</fullName>
    </recommendedName>
</protein>
<gene>
    <name evidence="4" type="ORF">SELMODRAFT_141370</name>
</gene>
<dbReference type="PANTHER" id="PTHR34965">
    <property type="entry name" value="OS07G0118300 PROTEIN"/>
    <property type="match status" value="1"/>
</dbReference>
<keyword evidence="5" id="KW-1185">Reference proteome</keyword>
<feature type="transmembrane region" description="Helical" evidence="3">
    <location>
        <begin position="133"/>
        <end position="153"/>
    </location>
</feature>
<dbReference type="InParanoid" id="D8QVW7"/>
<dbReference type="Gramene" id="EFJ36531">
    <property type="protein sequence ID" value="EFJ36531"/>
    <property type="gene ID" value="SELMODRAFT_141370"/>
</dbReference>
<dbReference type="KEGG" id="smo:SELMODRAFT_141370"/>
<name>D8QVW7_SELML</name>
<reference evidence="4 5" key="1">
    <citation type="journal article" date="2011" name="Science">
        <title>The Selaginella genome identifies genetic changes associated with the evolution of vascular plants.</title>
        <authorList>
            <person name="Banks J.A."/>
            <person name="Nishiyama T."/>
            <person name="Hasebe M."/>
            <person name="Bowman J.L."/>
            <person name="Gribskov M."/>
            <person name="dePamphilis C."/>
            <person name="Albert V.A."/>
            <person name="Aono N."/>
            <person name="Aoyama T."/>
            <person name="Ambrose B.A."/>
            <person name="Ashton N.W."/>
            <person name="Axtell M.J."/>
            <person name="Barker E."/>
            <person name="Barker M.S."/>
            <person name="Bennetzen J.L."/>
            <person name="Bonawitz N.D."/>
            <person name="Chapple C."/>
            <person name="Cheng C."/>
            <person name="Correa L.G."/>
            <person name="Dacre M."/>
            <person name="DeBarry J."/>
            <person name="Dreyer I."/>
            <person name="Elias M."/>
            <person name="Engstrom E.M."/>
            <person name="Estelle M."/>
            <person name="Feng L."/>
            <person name="Finet C."/>
            <person name="Floyd S.K."/>
            <person name="Frommer W.B."/>
            <person name="Fujita T."/>
            <person name="Gramzow L."/>
            <person name="Gutensohn M."/>
            <person name="Harholt J."/>
            <person name="Hattori M."/>
            <person name="Heyl A."/>
            <person name="Hirai T."/>
            <person name="Hiwatashi Y."/>
            <person name="Ishikawa M."/>
            <person name="Iwata M."/>
            <person name="Karol K.G."/>
            <person name="Koehler B."/>
            <person name="Kolukisaoglu U."/>
            <person name="Kubo M."/>
            <person name="Kurata T."/>
            <person name="Lalonde S."/>
            <person name="Li K."/>
            <person name="Li Y."/>
            <person name="Litt A."/>
            <person name="Lyons E."/>
            <person name="Manning G."/>
            <person name="Maruyama T."/>
            <person name="Michael T.P."/>
            <person name="Mikami K."/>
            <person name="Miyazaki S."/>
            <person name="Morinaga S."/>
            <person name="Murata T."/>
            <person name="Mueller-Roeber B."/>
            <person name="Nelson D.R."/>
            <person name="Obara M."/>
            <person name="Oguri Y."/>
            <person name="Olmstead R.G."/>
            <person name="Onodera N."/>
            <person name="Petersen B.L."/>
            <person name="Pils B."/>
            <person name="Prigge M."/>
            <person name="Rensing S.A."/>
            <person name="Riano-Pachon D.M."/>
            <person name="Roberts A.W."/>
            <person name="Sato Y."/>
            <person name="Scheller H.V."/>
            <person name="Schulz B."/>
            <person name="Schulz C."/>
            <person name="Shakirov E.V."/>
            <person name="Shibagaki N."/>
            <person name="Shinohara N."/>
            <person name="Shippen D.E."/>
            <person name="Soerensen I."/>
            <person name="Sotooka R."/>
            <person name="Sugimoto N."/>
            <person name="Sugita M."/>
            <person name="Sumikawa N."/>
            <person name="Tanurdzic M."/>
            <person name="Theissen G."/>
            <person name="Ulvskov P."/>
            <person name="Wakazuki S."/>
            <person name="Weng J.K."/>
            <person name="Willats W.W."/>
            <person name="Wipf D."/>
            <person name="Wolf P.G."/>
            <person name="Yang L."/>
            <person name="Zimmer A.D."/>
            <person name="Zhu Q."/>
            <person name="Mitros T."/>
            <person name="Hellsten U."/>
            <person name="Loque D."/>
            <person name="Otillar R."/>
            <person name="Salamov A."/>
            <person name="Schmutz J."/>
            <person name="Shapiro H."/>
            <person name="Lindquist E."/>
            <person name="Lucas S."/>
            <person name="Rokhsar D."/>
            <person name="Grigoriev I.V."/>
        </authorList>
    </citation>
    <scope>NUCLEOTIDE SEQUENCE [LARGE SCALE GENOMIC DNA]</scope>
</reference>
<dbReference type="OMA" id="LVETEWH"/>
<feature type="transmembrane region" description="Helical" evidence="3">
    <location>
        <begin position="30"/>
        <end position="55"/>
    </location>
</feature>
<dbReference type="eggNOG" id="ENOG502RXY3">
    <property type="taxonomic scope" value="Eukaryota"/>
</dbReference>
<keyword evidence="3" id="KW-1133">Transmembrane helix</keyword>
<keyword evidence="1" id="KW-0175">Coiled coil</keyword>
<feature type="region of interest" description="Disordered" evidence="2">
    <location>
        <begin position="1"/>
        <end position="20"/>
    </location>
</feature>
<feature type="transmembrane region" description="Helical" evidence="3">
    <location>
        <begin position="67"/>
        <end position="83"/>
    </location>
</feature>
<dbReference type="OrthoDB" id="206313at2759"/>
<evidence type="ECO:0000313" key="5">
    <source>
        <dbReference type="Proteomes" id="UP000001514"/>
    </source>
</evidence>
<sequence>MSSILSEGDAESSRSGLDRREPRGPDALVIAFRIFSALTAISALLCTAVSVISVVRAFKHGRDIFEGILRCYAVVIALFVAVAETEWEFFLKFWRVLEYWVGRGMLQIFVAVMTKALSDEHKDRAYQVVFSEVASGMLLGCGAVYVVAGLLCIRKFKRSRIEKSKEREKAAKDLEELEKRRGELQGLLSARG</sequence>
<feature type="coiled-coil region" evidence="1">
    <location>
        <begin position="160"/>
        <end position="187"/>
    </location>
</feature>
<proteinExistence type="predicted"/>
<evidence type="ECO:0008006" key="6">
    <source>
        <dbReference type="Google" id="ProtNLM"/>
    </source>
</evidence>
<evidence type="ECO:0000256" key="3">
    <source>
        <dbReference type="SAM" id="Phobius"/>
    </source>
</evidence>
<dbReference type="FunCoup" id="D8QVW7">
    <property type="interactions" value="416"/>
</dbReference>
<evidence type="ECO:0000256" key="1">
    <source>
        <dbReference type="SAM" id="Coils"/>
    </source>
</evidence>
<dbReference type="Proteomes" id="UP000001514">
    <property type="component" value="Unassembled WGS sequence"/>
</dbReference>
<keyword evidence="3" id="KW-0812">Transmembrane</keyword>
<dbReference type="HOGENOM" id="CLU_095149_0_0_1"/>
<organism evidence="5">
    <name type="scientific">Selaginella moellendorffii</name>
    <name type="common">Spikemoss</name>
    <dbReference type="NCBI Taxonomy" id="88036"/>
    <lineage>
        <taxon>Eukaryota</taxon>
        <taxon>Viridiplantae</taxon>
        <taxon>Streptophyta</taxon>
        <taxon>Embryophyta</taxon>
        <taxon>Tracheophyta</taxon>
        <taxon>Lycopodiopsida</taxon>
        <taxon>Selaginellales</taxon>
        <taxon>Selaginellaceae</taxon>
        <taxon>Selaginella</taxon>
    </lineage>
</organism>